<dbReference type="RefSeq" id="WP_170104303.1">
    <property type="nucleotide sequence ID" value="NZ_JABAGR010000006.1"/>
</dbReference>
<feature type="domain" description="Zinc-ribbon" evidence="2">
    <location>
        <begin position="5"/>
        <end position="25"/>
    </location>
</feature>
<name>A0A7X9TB95_9ACTN</name>
<sequence>MFPKFCPKCGAPLKPGQEFCMECGTYLDAWQGDDTVEPEPEGVEEAVAEDDPTLVVPEPEGGEAADAEAEATEPAQDAPAPAHHLRQGDAAEHVAPQDGASYLPDLPSYGKPQGFEVIDASSSPMRAPVGTNPTESRFERSDSFWTSDKRVPIAIIAATAVLVLLIFLASSCGTGFSDPQASKVTPRAGSEQTSEGSSNKDGSSSAKDDKSSSKESSSKKSSKKSSEKSKKKDPDAGLTDEEKTEKKAIKQYSDKLADYRSKVDAAVSDYKTLYTADRAQRTAKREEVQGLISQLQADQDANNALAYQETAPFYHAWVATGNCYNDLLTAARRVDNAWAIDLGFNYPSYYPETLQTPFEQSTSEGGDIYQALADYDSNYAQISFEKSA</sequence>
<feature type="region of interest" description="Disordered" evidence="1">
    <location>
        <begin position="177"/>
        <end position="245"/>
    </location>
</feature>
<gene>
    <name evidence="3" type="ORF">HF885_07425</name>
</gene>
<feature type="region of interest" description="Disordered" evidence="1">
    <location>
        <begin position="31"/>
        <end position="91"/>
    </location>
</feature>
<feature type="compositionally biased region" description="Basic and acidic residues" evidence="1">
    <location>
        <begin position="206"/>
        <end position="245"/>
    </location>
</feature>
<comment type="caution">
    <text evidence="3">The sequence shown here is derived from an EMBL/GenBank/DDBJ whole genome shotgun (WGS) entry which is preliminary data.</text>
</comment>
<feature type="compositionally biased region" description="Low complexity" evidence="1">
    <location>
        <begin position="194"/>
        <end position="205"/>
    </location>
</feature>
<accession>A0A7X9TB95</accession>
<evidence type="ECO:0000259" key="2">
    <source>
        <dbReference type="Pfam" id="PF13240"/>
    </source>
</evidence>
<evidence type="ECO:0000313" key="4">
    <source>
        <dbReference type="Proteomes" id="UP000565613"/>
    </source>
</evidence>
<feature type="compositionally biased region" description="Acidic residues" evidence="1">
    <location>
        <begin position="60"/>
        <end position="71"/>
    </location>
</feature>
<reference evidence="3 4" key="1">
    <citation type="submission" date="2020-04" db="EMBL/GenBank/DDBJ databases">
        <authorList>
            <person name="Hitch T.C.A."/>
            <person name="Wylensek D."/>
            <person name="Clavel T."/>
        </authorList>
    </citation>
    <scope>NUCLEOTIDE SEQUENCE [LARGE SCALE GENOMIC DNA]</scope>
    <source>
        <strain evidence="3 4">105184</strain>
    </source>
</reference>
<protein>
    <submittedName>
        <fullName evidence="3">Zinc ribbon domain-containing protein</fullName>
    </submittedName>
</protein>
<proteinExistence type="predicted"/>
<organism evidence="3 4">
    <name type="scientific">Parafannyhessea umbonata</name>
    <dbReference type="NCBI Taxonomy" id="604330"/>
    <lineage>
        <taxon>Bacteria</taxon>
        <taxon>Bacillati</taxon>
        <taxon>Actinomycetota</taxon>
        <taxon>Coriobacteriia</taxon>
        <taxon>Coriobacteriales</taxon>
        <taxon>Atopobiaceae</taxon>
        <taxon>Parafannyhessea</taxon>
    </lineage>
</organism>
<dbReference type="Pfam" id="PF13240">
    <property type="entry name" value="Zn_Ribbon_1"/>
    <property type="match status" value="1"/>
</dbReference>
<feature type="region of interest" description="Disordered" evidence="1">
    <location>
        <begin position="120"/>
        <end position="142"/>
    </location>
</feature>
<feature type="compositionally biased region" description="Low complexity" evidence="1">
    <location>
        <begin position="72"/>
        <end position="82"/>
    </location>
</feature>
<evidence type="ECO:0000256" key="1">
    <source>
        <dbReference type="SAM" id="MobiDB-lite"/>
    </source>
</evidence>
<feature type="compositionally biased region" description="Acidic residues" evidence="1">
    <location>
        <begin position="34"/>
        <end position="52"/>
    </location>
</feature>
<dbReference type="InterPro" id="IPR026870">
    <property type="entry name" value="Zinc_ribbon_dom"/>
</dbReference>
<dbReference type="AlphaFoldDB" id="A0A7X9TB95"/>
<dbReference type="Proteomes" id="UP000565613">
    <property type="component" value="Unassembled WGS sequence"/>
</dbReference>
<dbReference type="EMBL" id="JABAGR010000006">
    <property type="protein sequence ID" value="NMF26259.1"/>
    <property type="molecule type" value="Genomic_DNA"/>
</dbReference>
<evidence type="ECO:0000313" key="3">
    <source>
        <dbReference type="EMBL" id="NMF26259.1"/>
    </source>
</evidence>